<evidence type="ECO:0000313" key="4">
    <source>
        <dbReference type="Proteomes" id="UP000655208"/>
    </source>
</evidence>
<feature type="transmembrane region" description="Helical" evidence="2">
    <location>
        <begin position="1005"/>
        <end position="1023"/>
    </location>
</feature>
<name>A0A917SXR4_9ACTN</name>
<protein>
    <recommendedName>
        <fullName evidence="5">YfhO family protein</fullName>
    </recommendedName>
</protein>
<dbReference type="AlphaFoldDB" id="A0A917SXR4"/>
<feature type="transmembrane region" description="Helical" evidence="2">
    <location>
        <begin position="459"/>
        <end position="480"/>
    </location>
</feature>
<comment type="caution">
    <text evidence="3">The sequence shown here is derived from an EMBL/GenBank/DDBJ whole genome shotgun (WGS) entry which is preliminary data.</text>
</comment>
<feature type="transmembrane region" description="Helical" evidence="2">
    <location>
        <begin position="261"/>
        <end position="281"/>
    </location>
</feature>
<keyword evidence="2" id="KW-0472">Membrane</keyword>
<sequence>MPQGEPPRSTAAGPTPAHGSTQAAEAAGHPDPAHGSTQAAEAAGHPNPAHGSTQAAEAAGHPDPAHGSTQAAEAAGHPAGTAGADGARPVHAGASPLGAGALAGSRGLRRRLARTHPVELAGLLAVLVSFVVLLAIRIGPALVGAKVFGGLDLLISRAPWTTGLPVPKAINPFVGDTVDSAFPAYLQIHGRLWSGDLAWWSPLSGAGTALLSQPGIPTLTPTSIWMAVLPPSWAAGFVKLLQVAIAAAGMMLWLRRLGTGRAAGLIGGLVYAGSGFFVAWANWPGQASVSTMIPVLFWVVERFLQVRTVRAALAVPPVVAFLLLGGFPAAAGHALYGCVGYVVVRLVMLRRELGTAGVLRTLGLGVAAAVVGVLLSAVQVLPMARALADTDLAYRRAQFGVTQPLRSFMSLFFPQAMNGAGYPGSNAIEAYAFVGIGALGLAVLAVCAPRTVPGGRGVVWYLAGGFLLSAALVWKHGWWTNWLADVPVFEGNPSSRLRDMVGFFGSGLAGLGAQLLFDPALRDRRRRTLVRLAAVGTVLAAAFCVAAFLRYRAAVDHATFAVDAGLGVATLVLVVVALAAAGTRRTAVRAVSAVGVVALLAVQAGNSVAFFWPMTPPDEFYPENGVIAAAQADEGSGRVGQIGTFLGSTAAAYGLRTATGHGFQPTTWQEYLRTIDTNAYSGVGRSPTSPVLALSLTDRSLQNPLLDRLAMTAVVVAPNQEIPGPVVRAGGGSPIGPTASVVPSPGTVSLPRDGTVSVPLAAQPVRAVQVFVAAGAGGGRRGLTVTAAVTDGAGRVVASGAVGRGTLGRGWLQIPVAGESLAQAAGPLTLRLGMATGADGASALTLGGTGDTADVLVVGRQDDGLVERYSDIHGTVWSRTTALPRIRWAGRDVVGTTTQQRMQALVNAALPRDTVVLDAPGPQLSGATATLTTTADAGDRVEVSVDATGGGYVVLADGVQQDWRVLVDGRVAPLVHADHAFGAVYVPAGTHRVEFQFWDRDLRNGLLLSGASLLLLLAGVVLTGRHRPWRRRAAPAPERRRRAEPDTTFPTDGVAPGPA</sequence>
<dbReference type="PANTHER" id="PTHR38454:SF1">
    <property type="entry name" value="INTEGRAL MEMBRANE PROTEIN"/>
    <property type="match status" value="1"/>
</dbReference>
<evidence type="ECO:0000256" key="1">
    <source>
        <dbReference type="SAM" id="MobiDB-lite"/>
    </source>
</evidence>
<evidence type="ECO:0000313" key="3">
    <source>
        <dbReference type="EMBL" id="GGM01482.1"/>
    </source>
</evidence>
<feature type="transmembrane region" description="Helical" evidence="2">
    <location>
        <begin position="561"/>
        <end position="581"/>
    </location>
</feature>
<dbReference type="RefSeq" id="WP_188941580.1">
    <property type="nucleotide sequence ID" value="NZ_BMNA01000004.1"/>
</dbReference>
<evidence type="ECO:0008006" key="5">
    <source>
        <dbReference type="Google" id="ProtNLM"/>
    </source>
</evidence>
<feature type="transmembrane region" description="Helical" evidence="2">
    <location>
        <begin position="233"/>
        <end position="254"/>
    </location>
</feature>
<feature type="transmembrane region" description="Helical" evidence="2">
    <location>
        <begin position="500"/>
        <end position="517"/>
    </location>
</feature>
<dbReference type="Proteomes" id="UP000655208">
    <property type="component" value="Unassembled WGS sequence"/>
</dbReference>
<organism evidence="3 4">
    <name type="scientific">Nakamurella endophytica</name>
    <dbReference type="NCBI Taxonomy" id="1748367"/>
    <lineage>
        <taxon>Bacteria</taxon>
        <taxon>Bacillati</taxon>
        <taxon>Actinomycetota</taxon>
        <taxon>Actinomycetes</taxon>
        <taxon>Nakamurellales</taxon>
        <taxon>Nakamurellaceae</taxon>
        <taxon>Nakamurella</taxon>
    </lineage>
</organism>
<accession>A0A917SXR4</accession>
<reference evidence="3" key="1">
    <citation type="journal article" date="2014" name="Int. J. Syst. Evol. Microbiol.">
        <title>Complete genome sequence of Corynebacterium casei LMG S-19264T (=DSM 44701T), isolated from a smear-ripened cheese.</title>
        <authorList>
            <consortium name="US DOE Joint Genome Institute (JGI-PGF)"/>
            <person name="Walter F."/>
            <person name="Albersmeier A."/>
            <person name="Kalinowski J."/>
            <person name="Ruckert C."/>
        </authorList>
    </citation>
    <scope>NUCLEOTIDE SEQUENCE</scope>
    <source>
        <strain evidence="3">CGMCC 4.7308</strain>
    </source>
</reference>
<feature type="transmembrane region" description="Helical" evidence="2">
    <location>
        <begin position="529"/>
        <end position="549"/>
    </location>
</feature>
<reference evidence="3" key="2">
    <citation type="submission" date="2020-09" db="EMBL/GenBank/DDBJ databases">
        <authorList>
            <person name="Sun Q."/>
            <person name="Zhou Y."/>
        </authorList>
    </citation>
    <scope>NUCLEOTIDE SEQUENCE</scope>
    <source>
        <strain evidence="3">CGMCC 4.7308</strain>
    </source>
</reference>
<feature type="region of interest" description="Disordered" evidence="1">
    <location>
        <begin position="1"/>
        <end position="92"/>
    </location>
</feature>
<feature type="compositionally biased region" description="Low complexity" evidence="1">
    <location>
        <begin position="71"/>
        <end position="92"/>
    </location>
</feature>
<dbReference type="PANTHER" id="PTHR38454">
    <property type="entry name" value="INTEGRAL MEMBRANE PROTEIN-RELATED"/>
    <property type="match status" value="1"/>
</dbReference>
<feature type="transmembrane region" description="Helical" evidence="2">
    <location>
        <begin position="430"/>
        <end position="447"/>
    </location>
</feature>
<keyword evidence="2" id="KW-0812">Transmembrane</keyword>
<feature type="transmembrane region" description="Helical" evidence="2">
    <location>
        <begin position="593"/>
        <end position="612"/>
    </location>
</feature>
<feature type="transmembrane region" description="Helical" evidence="2">
    <location>
        <begin position="361"/>
        <end position="381"/>
    </location>
</feature>
<dbReference type="InterPro" id="IPR018580">
    <property type="entry name" value="Uncharacterised_YfhO"/>
</dbReference>
<proteinExistence type="predicted"/>
<keyword evidence="2" id="KW-1133">Transmembrane helix</keyword>
<dbReference type="EMBL" id="BMNA01000004">
    <property type="protein sequence ID" value="GGM01482.1"/>
    <property type="molecule type" value="Genomic_DNA"/>
</dbReference>
<feature type="transmembrane region" description="Helical" evidence="2">
    <location>
        <begin position="118"/>
        <end position="138"/>
    </location>
</feature>
<evidence type="ECO:0000256" key="2">
    <source>
        <dbReference type="SAM" id="Phobius"/>
    </source>
</evidence>
<gene>
    <name evidence="3" type="ORF">GCM10011594_21900</name>
</gene>
<keyword evidence="4" id="KW-1185">Reference proteome</keyword>
<feature type="region of interest" description="Disordered" evidence="1">
    <location>
        <begin position="1030"/>
        <end position="1059"/>
    </location>
</feature>